<dbReference type="Pfam" id="PF00395">
    <property type="entry name" value="SLH"/>
    <property type="match status" value="1"/>
</dbReference>
<accession>A0ABY5SCF5</accession>
<feature type="domain" description="SLH" evidence="1">
    <location>
        <begin position="27"/>
        <end position="90"/>
    </location>
</feature>
<proteinExistence type="predicted"/>
<gene>
    <name evidence="2" type="ORF">L1F29_32070</name>
</gene>
<dbReference type="PANTHER" id="PTHR43308:SF5">
    <property type="entry name" value="S-LAYER PROTEIN _ PEPTIDOGLYCAN ENDO-BETA-N-ACETYLGLUCOSAMINIDASE"/>
    <property type="match status" value="1"/>
</dbReference>
<dbReference type="PROSITE" id="PS51272">
    <property type="entry name" value="SLH"/>
    <property type="match status" value="2"/>
</dbReference>
<feature type="domain" description="SLH" evidence="1">
    <location>
        <begin position="91"/>
        <end position="151"/>
    </location>
</feature>
<evidence type="ECO:0000313" key="3">
    <source>
        <dbReference type="Proteomes" id="UP001057877"/>
    </source>
</evidence>
<dbReference type="InterPro" id="IPR051465">
    <property type="entry name" value="Cell_Envelope_Struct_Comp"/>
</dbReference>
<sequence>MNPNQPITRAEVASLINKSFGYTETSSELSYKDIKQGQWFYNDISIAAKAGYMKGFDDKTFRPNATITRQEVAALVARLLELEPSEPDPAYADAADAPQWSKGLIGAVMKNGLMIGKDKQSFGLHAQTSRAEAVVILDRALAFKDRANATIVYDKPGEYGTDEMTAVNGSVRITKPGTKLRNMTITGDLTVDKSVGEGDVTLEGVTVKGKTSLLGGGPNSIVLIDSTLGTVIIFKENGVIRVVTQGSTTVQKFELRSGANLESAGTNPIGSVILSSLIPKGAEVRLSGAFQQIDALSNGISILLQSGSVRTFNFLPEAGRNAFKLEKGTQVDELTLGAGTDVTGEGGIASAIITAEGSNLQQNPDKLTLDNGISATVAGKKVTESSGGLPVGGIPSGGGGGGGGGGFPPNPGGVVVNLKGTVEWKGEQDEKAMLDLYNVEIKKYFTVTIKEGKFSIFLPDGIYEIYYSGSKQSMKLEDTITIKNGKPDPNNDFRITIPAANVKGTLVQQASTDGDRAERLFFYSADEGSVYSTTAVVSDGKFSLYMPVGEYKMNAYVTQDGTYILYDSPAFSVDDEKKQIEISIHLTTPGRGTIKYESSEPVSEVVILLQQGDKHYKIFSTEGTFKFHLPDGEYVVTGIRELRTQRYYNLFSTFNVINGQPEHPLELIVHADNVEGELKFPDGSKVNDGLVAVTNSVTSQTYWLQVMNNKFRAYLPDGMYTANIDSLIGFAVRNHNKNFTIKDGKLENGPIVIEIDALVTGSLYTASGEKSGEGVVEITRRTNDTDNSIAHLISVHEGEFGIRLPDGDYEITSYKDGQTEVEYPLTFKFTVDAAGNQPELMELELPDLNVNGTVTKDDELLPDGEVIFREEKTGKEYWTKVKNGTFQTYLTDGNYSAVSYSSSSREFVLPLLGSFSVKNGVTEPQFIELIVPAHNVTGTLVYEDNTPIHAVNLEIVNLLEGRTYFVPVNDGSFSMYLPNGNYSVMGYRDLTTDEATLLYASFVVENGSLKGELNLVAHRPNVTITAIYSDGLAVSGTLNITKVDSSENYVVSGNGTYSLYLPDGEYRLSGIYMPSVSGIFPTWNVIKVEGGVPTKDSLLDFVVPEPTVASVVWGNGGEPAAGEMSIIVYKDGSDHGFGLPVQNGVVKLLLEPGSYKIIGYHLKDQGFTLGLNVPFQIYENATEPLVITLPAQQQQP</sequence>
<evidence type="ECO:0000259" key="1">
    <source>
        <dbReference type="PROSITE" id="PS51272"/>
    </source>
</evidence>
<reference evidence="2" key="1">
    <citation type="submission" date="2022-01" db="EMBL/GenBank/DDBJ databases">
        <title>Paenibacillus spongiae sp. nov., isolated from marine sponge.</title>
        <authorList>
            <person name="Li Z."/>
            <person name="Zhang M."/>
        </authorList>
    </citation>
    <scope>NUCLEOTIDE SEQUENCE</scope>
    <source>
        <strain evidence="2">PHS-Z3</strain>
    </source>
</reference>
<keyword evidence="3" id="KW-1185">Reference proteome</keyword>
<protein>
    <submittedName>
        <fullName evidence="2">S-layer homology domain-containing protein</fullName>
    </submittedName>
</protein>
<name>A0ABY5SCF5_9BACL</name>
<dbReference type="EMBL" id="CP091430">
    <property type="protein sequence ID" value="UVI29968.1"/>
    <property type="molecule type" value="Genomic_DNA"/>
</dbReference>
<organism evidence="2 3">
    <name type="scientific">Paenibacillus spongiae</name>
    <dbReference type="NCBI Taxonomy" id="2909671"/>
    <lineage>
        <taxon>Bacteria</taxon>
        <taxon>Bacillati</taxon>
        <taxon>Bacillota</taxon>
        <taxon>Bacilli</taxon>
        <taxon>Bacillales</taxon>
        <taxon>Paenibacillaceae</taxon>
        <taxon>Paenibacillus</taxon>
    </lineage>
</organism>
<dbReference type="PANTHER" id="PTHR43308">
    <property type="entry name" value="OUTER MEMBRANE PROTEIN ALPHA-RELATED"/>
    <property type="match status" value="1"/>
</dbReference>
<dbReference type="RefSeq" id="WP_258386038.1">
    <property type="nucleotide sequence ID" value="NZ_CP091430.1"/>
</dbReference>
<dbReference type="Proteomes" id="UP001057877">
    <property type="component" value="Chromosome"/>
</dbReference>
<dbReference type="InterPro" id="IPR001119">
    <property type="entry name" value="SLH_dom"/>
</dbReference>
<evidence type="ECO:0000313" key="2">
    <source>
        <dbReference type="EMBL" id="UVI29968.1"/>
    </source>
</evidence>